<accession>X1F9D5</accession>
<name>X1F9D5_9ZZZZ</name>
<evidence type="ECO:0000313" key="1">
    <source>
        <dbReference type="EMBL" id="GAH41562.1"/>
    </source>
</evidence>
<protein>
    <submittedName>
        <fullName evidence="1">Uncharacterized protein</fullName>
    </submittedName>
</protein>
<reference evidence="1" key="1">
    <citation type="journal article" date="2014" name="Front. Microbiol.">
        <title>High frequency of phylogenetically diverse reductive dehalogenase-homologous genes in deep subseafloor sedimentary metagenomes.</title>
        <authorList>
            <person name="Kawai M."/>
            <person name="Futagami T."/>
            <person name="Toyoda A."/>
            <person name="Takaki Y."/>
            <person name="Nishi S."/>
            <person name="Hori S."/>
            <person name="Arai W."/>
            <person name="Tsubouchi T."/>
            <person name="Morono Y."/>
            <person name="Uchiyama I."/>
            <person name="Ito T."/>
            <person name="Fujiyama A."/>
            <person name="Inagaki F."/>
            <person name="Takami H."/>
        </authorList>
    </citation>
    <scope>NUCLEOTIDE SEQUENCE</scope>
    <source>
        <strain evidence="1">Expedition CK06-06</strain>
    </source>
</reference>
<dbReference type="AlphaFoldDB" id="X1F9D5"/>
<organism evidence="1">
    <name type="scientific">marine sediment metagenome</name>
    <dbReference type="NCBI Taxonomy" id="412755"/>
    <lineage>
        <taxon>unclassified sequences</taxon>
        <taxon>metagenomes</taxon>
        <taxon>ecological metagenomes</taxon>
    </lineage>
</organism>
<comment type="caution">
    <text evidence="1">The sequence shown here is derived from an EMBL/GenBank/DDBJ whole genome shotgun (WGS) entry which is preliminary data.</text>
</comment>
<dbReference type="EMBL" id="BARU01007121">
    <property type="protein sequence ID" value="GAH41562.1"/>
    <property type="molecule type" value="Genomic_DNA"/>
</dbReference>
<proteinExistence type="predicted"/>
<gene>
    <name evidence="1" type="ORF">S03H2_14042</name>
</gene>
<sequence length="54" mass="6396">MEELAKKIEQILNQFIQEEMGNRLSQFAMIALKEMVINEIRNYKPGNIKDEVKK</sequence>